<dbReference type="PANTHER" id="PTHR13068:SF130">
    <property type="entry name" value="TRANSCRIPTION TERMINATION FACTOR MTERF6, CHLOROPLASTIC_MITOCHONDRIAL-LIKE"/>
    <property type="match status" value="1"/>
</dbReference>
<dbReference type="PANTHER" id="PTHR13068">
    <property type="entry name" value="CGI-12 PROTEIN-RELATED"/>
    <property type="match status" value="1"/>
</dbReference>
<dbReference type="GO" id="GO:0003676">
    <property type="term" value="F:nucleic acid binding"/>
    <property type="evidence" value="ECO:0007669"/>
    <property type="project" value="InterPro"/>
</dbReference>
<dbReference type="AlphaFoldDB" id="A0A200QVX9"/>
<keyword evidence="2" id="KW-0806">Transcription termination</keyword>
<dbReference type="FunFam" id="1.25.70.10:FF:000001">
    <property type="entry name" value="Mitochondrial transcription termination factor-like"/>
    <property type="match status" value="1"/>
</dbReference>
<dbReference type="OrthoDB" id="637682at2759"/>
<keyword evidence="2" id="KW-0804">Transcription</keyword>
<evidence type="ECO:0000256" key="3">
    <source>
        <dbReference type="ARBA" id="ARBA00022946"/>
    </source>
</evidence>
<dbReference type="OMA" id="ITANPWI"/>
<accession>A0A200QVX9</accession>
<name>A0A200QVX9_MACCD</name>
<reference evidence="4 5" key="1">
    <citation type="journal article" date="2017" name="Mol. Plant">
        <title>The Genome of Medicinal Plant Macleaya cordata Provides New Insights into Benzylisoquinoline Alkaloids Metabolism.</title>
        <authorList>
            <person name="Liu X."/>
            <person name="Liu Y."/>
            <person name="Huang P."/>
            <person name="Ma Y."/>
            <person name="Qing Z."/>
            <person name="Tang Q."/>
            <person name="Cao H."/>
            <person name="Cheng P."/>
            <person name="Zheng Y."/>
            <person name="Yuan Z."/>
            <person name="Zhou Y."/>
            <person name="Liu J."/>
            <person name="Tang Z."/>
            <person name="Zhuo Y."/>
            <person name="Zhang Y."/>
            <person name="Yu L."/>
            <person name="Huang J."/>
            <person name="Yang P."/>
            <person name="Peng Q."/>
            <person name="Zhang J."/>
            <person name="Jiang W."/>
            <person name="Zhang Z."/>
            <person name="Lin K."/>
            <person name="Ro D.K."/>
            <person name="Chen X."/>
            <person name="Xiong X."/>
            <person name="Shang Y."/>
            <person name="Huang S."/>
            <person name="Zeng J."/>
        </authorList>
    </citation>
    <scope>NUCLEOTIDE SEQUENCE [LARGE SCALE GENOMIC DNA]</scope>
    <source>
        <strain evidence="5">cv. BLH2017</strain>
        <tissue evidence="4">Root</tissue>
    </source>
</reference>
<proteinExistence type="inferred from homology"/>
<dbReference type="EMBL" id="MVGT01001027">
    <property type="protein sequence ID" value="OVA14611.1"/>
    <property type="molecule type" value="Genomic_DNA"/>
</dbReference>
<comment type="caution">
    <text evidence="4">The sequence shown here is derived from an EMBL/GenBank/DDBJ whole genome shotgun (WGS) entry which is preliminary data.</text>
</comment>
<evidence type="ECO:0000256" key="1">
    <source>
        <dbReference type="ARBA" id="ARBA00007692"/>
    </source>
</evidence>
<keyword evidence="3" id="KW-0809">Transit peptide</keyword>
<dbReference type="GO" id="GO:0006353">
    <property type="term" value="P:DNA-templated transcription termination"/>
    <property type="evidence" value="ECO:0007669"/>
    <property type="project" value="UniProtKB-KW"/>
</dbReference>
<protein>
    <submittedName>
        <fullName evidence="4">Mitochodrial transcription termination factor-related</fullName>
    </submittedName>
</protein>
<keyword evidence="2" id="KW-0805">Transcription regulation</keyword>
<organism evidence="4 5">
    <name type="scientific">Macleaya cordata</name>
    <name type="common">Five-seeded plume-poppy</name>
    <name type="synonym">Bocconia cordata</name>
    <dbReference type="NCBI Taxonomy" id="56857"/>
    <lineage>
        <taxon>Eukaryota</taxon>
        <taxon>Viridiplantae</taxon>
        <taxon>Streptophyta</taxon>
        <taxon>Embryophyta</taxon>
        <taxon>Tracheophyta</taxon>
        <taxon>Spermatophyta</taxon>
        <taxon>Magnoliopsida</taxon>
        <taxon>Ranunculales</taxon>
        <taxon>Papaveraceae</taxon>
        <taxon>Papaveroideae</taxon>
        <taxon>Macleaya</taxon>
    </lineage>
</organism>
<dbReference type="SMART" id="SM00733">
    <property type="entry name" value="Mterf"/>
    <property type="match status" value="6"/>
</dbReference>
<dbReference type="InterPro" id="IPR003690">
    <property type="entry name" value="MTERF"/>
</dbReference>
<comment type="similarity">
    <text evidence="1">Belongs to the mTERF family.</text>
</comment>
<dbReference type="Pfam" id="PF02536">
    <property type="entry name" value="mTERF"/>
    <property type="match status" value="1"/>
</dbReference>
<sequence>MDLGFTPDDIADIITANPWILKRSADKQILPSITQLKEIVGTNSAICKVLKGCAWFLHHDLEKTMIPNIEFMKSSGICESQITKTLFNFPRLFTLKPETMKALVQRVDELGADRNSKMFVHAIRTLASMTRENWELKLQVFRSLGWSENDILFVFRSKPSVFTYSDKKIREVAEFISCRGKYHASFLLLHPEMLSYSLESRVKPRFQIVEILKSKNLISKSASLASICKLTDNKFLKRYVLPYKVEVGNLFKYPTS</sequence>
<dbReference type="InParanoid" id="A0A200QVX9"/>
<dbReference type="InterPro" id="IPR038538">
    <property type="entry name" value="MTERF_sf"/>
</dbReference>
<evidence type="ECO:0000313" key="4">
    <source>
        <dbReference type="EMBL" id="OVA14611.1"/>
    </source>
</evidence>
<keyword evidence="5" id="KW-1185">Reference proteome</keyword>
<gene>
    <name evidence="4" type="ORF">BVC80_1815g5</name>
</gene>
<dbReference type="Gene3D" id="1.25.70.10">
    <property type="entry name" value="Transcription termination factor 3, mitochondrial"/>
    <property type="match status" value="1"/>
</dbReference>
<dbReference type="Proteomes" id="UP000195402">
    <property type="component" value="Unassembled WGS sequence"/>
</dbReference>
<evidence type="ECO:0000313" key="5">
    <source>
        <dbReference type="Proteomes" id="UP000195402"/>
    </source>
</evidence>
<evidence type="ECO:0000256" key="2">
    <source>
        <dbReference type="ARBA" id="ARBA00022472"/>
    </source>
</evidence>